<keyword evidence="7" id="KW-0539">Nucleus</keyword>
<evidence type="ECO:0000256" key="2">
    <source>
        <dbReference type="ARBA" id="ARBA00010410"/>
    </source>
</evidence>
<name>C1LIY8_SCHJA</name>
<keyword evidence="5" id="KW-0238">DNA-binding</keyword>
<dbReference type="PANTHER" id="PTHR13421">
    <property type="entry name" value="SNRNA-ACTIVATING PROTEIN COMPLEX SUBUNIT 3"/>
    <property type="match status" value="1"/>
</dbReference>
<evidence type="ECO:0000256" key="8">
    <source>
        <dbReference type="ARBA" id="ARBA00025193"/>
    </source>
</evidence>
<evidence type="ECO:0000256" key="10">
    <source>
        <dbReference type="ARBA" id="ARBA00029606"/>
    </source>
</evidence>
<evidence type="ECO:0000256" key="6">
    <source>
        <dbReference type="ARBA" id="ARBA00023163"/>
    </source>
</evidence>
<comment type="similarity">
    <text evidence="2">Belongs to the SNAPC3/SRD2 family.</text>
</comment>
<comment type="function">
    <text evidence="8">Part of the SNAPc complex required for the transcription of both RNA polymerase II and III small-nuclear RNA genes. Binds to the proximal sequence element (PSE), a non-TATA-box basal promoter element common to these 2 types of genes. Recruits TBP and BRF2 to the U6 snRNA TATA box.</text>
</comment>
<dbReference type="EMBL" id="FN318938">
    <property type="protein sequence ID" value="CAX74666.1"/>
    <property type="molecule type" value="mRNA"/>
</dbReference>
<reference evidence="11" key="2">
    <citation type="submission" date="2009-03" db="EMBL/GenBank/DDBJ databases">
        <authorList>
            <person name="Gang L."/>
        </authorList>
    </citation>
    <scope>NUCLEOTIDE SEQUENCE</scope>
    <source>
        <strain evidence="11">Anhui</strain>
    </source>
</reference>
<accession>C1LIY8</accession>
<organism evidence="11">
    <name type="scientific">Schistosoma japonicum</name>
    <name type="common">Blood fluke</name>
    <dbReference type="NCBI Taxonomy" id="6182"/>
    <lineage>
        <taxon>Eukaryota</taxon>
        <taxon>Metazoa</taxon>
        <taxon>Spiralia</taxon>
        <taxon>Lophotrochozoa</taxon>
        <taxon>Platyhelminthes</taxon>
        <taxon>Trematoda</taxon>
        <taxon>Digenea</taxon>
        <taxon>Strigeidida</taxon>
        <taxon>Schistosomatoidea</taxon>
        <taxon>Schistosomatidae</taxon>
        <taxon>Schistosoma</taxon>
    </lineage>
</organism>
<evidence type="ECO:0000256" key="5">
    <source>
        <dbReference type="ARBA" id="ARBA00023125"/>
    </source>
</evidence>
<dbReference type="Pfam" id="PF12251">
    <property type="entry name" value="SNAPC3"/>
    <property type="match status" value="1"/>
</dbReference>
<evidence type="ECO:0000256" key="7">
    <source>
        <dbReference type="ARBA" id="ARBA00023242"/>
    </source>
</evidence>
<evidence type="ECO:0000256" key="3">
    <source>
        <dbReference type="ARBA" id="ARBA00013634"/>
    </source>
</evidence>
<dbReference type="GO" id="GO:0019185">
    <property type="term" value="C:snRNA-activating protein complex"/>
    <property type="evidence" value="ECO:0007669"/>
    <property type="project" value="TreeGrafter"/>
</dbReference>
<dbReference type="GO" id="GO:0000978">
    <property type="term" value="F:RNA polymerase II cis-regulatory region sequence-specific DNA binding"/>
    <property type="evidence" value="ECO:0007669"/>
    <property type="project" value="TreeGrafter"/>
</dbReference>
<proteinExistence type="evidence at transcript level"/>
<dbReference type="GO" id="GO:0042796">
    <property type="term" value="P:snRNA transcription by RNA polymerase III"/>
    <property type="evidence" value="ECO:0007669"/>
    <property type="project" value="TreeGrafter"/>
</dbReference>
<keyword evidence="6" id="KW-0804">Transcription</keyword>
<dbReference type="GO" id="GO:0005634">
    <property type="term" value="C:nucleus"/>
    <property type="evidence" value="ECO:0007669"/>
    <property type="project" value="UniProtKB-SubCell"/>
</dbReference>
<dbReference type="GO" id="GO:0042795">
    <property type="term" value="P:snRNA transcription by RNA polymerase II"/>
    <property type="evidence" value="ECO:0007669"/>
    <property type="project" value="TreeGrafter"/>
</dbReference>
<evidence type="ECO:0000256" key="1">
    <source>
        <dbReference type="ARBA" id="ARBA00004123"/>
    </source>
</evidence>
<dbReference type="GO" id="GO:0001006">
    <property type="term" value="F:RNA polymerase III type 3 promoter sequence-specific DNA binding"/>
    <property type="evidence" value="ECO:0007669"/>
    <property type="project" value="TreeGrafter"/>
</dbReference>
<evidence type="ECO:0000256" key="4">
    <source>
        <dbReference type="ARBA" id="ARBA00023015"/>
    </source>
</evidence>
<comment type="subcellular location">
    <subcellularLocation>
        <location evidence="1">Nucleus</location>
    </subcellularLocation>
</comment>
<dbReference type="PANTHER" id="PTHR13421:SF16">
    <property type="entry name" value="SNRNA-ACTIVATING PROTEIN COMPLEX SUBUNIT 3"/>
    <property type="match status" value="1"/>
</dbReference>
<keyword evidence="4" id="KW-0805">Transcription regulation</keyword>
<dbReference type="AlphaFoldDB" id="C1LIY8"/>
<dbReference type="GO" id="GO:0001046">
    <property type="term" value="F:core promoter sequence-specific DNA binding"/>
    <property type="evidence" value="ECO:0007669"/>
    <property type="project" value="TreeGrafter"/>
</dbReference>
<evidence type="ECO:0000313" key="11">
    <source>
        <dbReference type="EMBL" id="CAX74666.1"/>
    </source>
</evidence>
<dbReference type="InterPro" id="IPR022042">
    <property type="entry name" value="snRNA-activating_su3"/>
</dbReference>
<dbReference type="GO" id="GO:0003681">
    <property type="term" value="F:bent DNA binding"/>
    <property type="evidence" value="ECO:0007669"/>
    <property type="project" value="TreeGrafter"/>
</dbReference>
<sequence length="386" mass="44112">MEISSIHSPKFRIGDLITKFSSCLPNEYNILKENEANNFVASELKNIITDPEIFEQLENDCSLENLYFDGEFATLEGILKIIPSRKGDERELKTLTHLLKETEGLSSRTSILTATQRIPRPFIDMSYRNSVEESTEATEVNQDIFVTVLVYRPFCLPNMDPCIQSRQLVITQRLVLLSKQNLTVLRDAIKCPQDKVWLGDCSEALDVPELHVSADKLYTSSYFFIEGKFYDDLRNANSKSLGQEVIQWAKSKRELVSCGPFTSSTMESITLENLAVCIGKPYFFVHQGNCEHMIIFFDIRLVDRDSCQSESSFPMLTGRCSARILHCFACRRLACRWIVTECRTILPVDPCPICDVCIRLLLYTADGKKIDPHFRVLMYCGEEIVM</sequence>
<evidence type="ECO:0000256" key="9">
    <source>
        <dbReference type="ARBA" id="ARBA00025958"/>
    </source>
</evidence>
<reference evidence="11" key="1">
    <citation type="journal article" date="2009" name="Nature">
        <title>The Schistosoma japonicum genome reveals features of host-parasite interplay.</title>
        <authorList>
            <person name="Liu F."/>
            <person name="Zhou Y."/>
            <person name="Wang Z.Q."/>
            <person name="Lu G."/>
            <person name="Zheng H."/>
            <person name="Brindley P.J."/>
            <person name="McManus D.P."/>
            <person name="Blair D."/>
            <person name="Zhang Q.H."/>
            <person name="Zhong Y."/>
            <person name="Wang S."/>
            <person name="Han Z.G."/>
            <person name="Chen Z."/>
        </authorList>
    </citation>
    <scope>NUCLEOTIDE SEQUENCE</scope>
    <source>
        <strain evidence="11">Anhui</strain>
    </source>
</reference>
<protein>
    <recommendedName>
        <fullName evidence="3">snRNA-activating protein complex subunit 3</fullName>
    </recommendedName>
    <alternativeName>
        <fullName evidence="10">Small nuclear RNA-activating complex polypeptide 3</fullName>
    </alternativeName>
</protein>
<comment type="subunit">
    <text evidence="9">Part of the SNAPc complex composed of 5 subunits: SNAPC1, SNAPC2, SNAPC3, SNAPC4 and SNAPC5. SNAPC3 interacts with SNAPC1.</text>
</comment>